<dbReference type="EMBL" id="JBHRSW010000021">
    <property type="protein sequence ID" value="MFC3122338.1"/>
    <property type="molecule type" value="Genomic_DNA"/>
</dbReference>
<name>A0ABV7FRP7_9ALTE</name>
<dbReference type="RefSeq" id="WP_376920471.1">
    <property type="nucleotide sequence ID" value="NZ_JBHRSW010000021.1"/>
</dbReference>
<dbReference type="InterPro" id="IPR052211">
    <property type="entry name" value="Cpx_auxiliary_protein"/>
</dbReference>
<evidence type="ECO:0000256" key="5">
    <source>
        <dbReference type="SAM" id="SignalP"/>
    </source>
</evidence>
<feature type="chain" id="PRO_5047145356" evidence="5">
    <location>
        <begin position="23"/>
        <end position="246"/>
    </location>
</feature>
<dbReference type="InterPro" id="IPR012899">
    <property type="entry name" value="LTXXQ"/>
</dbReference>
<feature type="signal peptide" evidence="5">
    <location>
        <begin position="1"/>
        <end position="22"/>
    </location>
</feature>
<comment type="caution">
    <text evidence="6">The sequence shown here is derived from an EMBL/GenBank/DDBJ whole genome shotgun (WGS) entry which is preliminary data.</text>
</comment>
<dbReference type="Proteomes" id="UP001595478">
    <property type="component" value="Unassembled WGS sequence"/>
</dbReference>
<comment type="subcellular location">
    <subcellularLocation>
        <location evidence="1">Periplasm</location>
    </subcellularLocation>
</comment>
<keyword evidence="3 5" id="KW-0732">Signal</keyword>
<dbReference type="PANTHER" id="PTHR38102:SF1">
    <property type="entry name" value="PERIPLASMIC CHAPERONE SPY"/>
    <property type="match status" value="1"/>
</dbReference>
<evidence type="ECO:0000313" key="7">
    <source>
        <dbReference type="Proteomes" id="UP001595478"/>
    </source>
</evidence>
<gene>
    <name evidence="6" type="ORF">ACFOHL_11975</name>
</gene>
<keyword evidence="4" id="KW-0574">Periplasm</keyword>
<keyword evidence="7" id="KW-1185">Reference proteome</keyword>
<evidence type="ECO:0000256" key="2">
    <source>
        <dbReference type="ARBA" id="ARBA00008441"/>
    </source>
</evidence>
<sequence length="246" mass="27717">MKKLLLTAMLSSALFTSLGASAMPQSDKAKFPLFRQLDLSLEQKQAIREIMQTVREDNSIYSAEKSEIKTQLESLFALDSWDEALAKDIVSAQSDARLQPSLNLAKAKHQAFQLLDEAQRAKLTSKAENTKSKKYAKAKKRKLAKKLKLSTEQIGAYKGIMTTQKNSLLAFKDEVAAHKSAELALLMASEFDEEAWLSLQNDFTATSNSIQLIKLQSRFAFRQLLDEEQLAKLDSLKSKKRDRKRA</sequence>
<organism evidence="6 7">
    <name type="scientific">Agaribacter flavus</name>
    <dbReference type="NCBI Taxonomy" id="1902781"/>
    <lineage>
        <taxon>Bacteria</taxon>
        <taxon>Pseudomonadati</taxon>
        <taxon>Pseudomonadota</taxon>
        <taxon>Gammaproteobacteria</taxon>
        <taxon>Alteromonadales</taxon>
        <taxon>Alteromonadaceae</taxon>
        <taxon>Agaribacter</taxon>
    </lineage>
</organism>
<dbReference type="Pfam" id="PF07813">
    <property type="entry name" value="LTXXQ"/>
    <property type="match status" value="1"/>
</dbReference>
<comment type="similarity">
    <text evidence="2">Belongs to the CpxP/Spy family.</text>
</comment>
<evidence type="ECO:0000256" key="3">
    <source>
        <dbReference type="ARBA" id="ARBA00022729"/>
    </source>
</evidence>
<reference evidence="7" key="1">
    <citation type="journal article" date="2019" name="Int. J. Syst. Evol. Microbiol.">
        <title>The Global Catalogue of Microorganisms (GCM) 10K type strain sequencing project: providing services to taxonomists for standard genome sequencing and annotation.</title>
        <authorList>
            <consortium name="The Broad Institute Genomics Platform"/>
            <consortium name="The Broad Institute Genome Sequencing Center for Infectious Disease"/>
            <person name="Wu L."/>
            <person name="Ma J."/>
        </authorList>
    </citation>
    <scope>NUCLEOTIDE SEQUENCE [LARGE SCALE GENOMIC DNA]</scope>
    <source>
        <strain evidence="7">KCTC 52473</strain>
    </source>
</reference>
<accession>A0ABV7FRP7</accession>
<dbReference type="PANTHER" id="PTHR38102">
    <property type="entry name" value="PERIPLASMIC CHAPERONE SPY"/>
    <property type="match status" value="1"/>
</dbReference>
<dbReference type="Gene3D" id="1.20.120.1490">
    <property type="match status" value="2"/>
</dbReference>
<evidence type="ECO:0000256" key="1">
    <source>
        <dbReference type="ARBA" id="ARBA00004418"/>
    </source>
</evidence>
<protein>
    <submittedName>
        <fullName evidence="6">Spy/CpxP family protein refolding chaperone</fullName>
    </submittedName>
</protein>
<evidence type="ECO:0000313" key="6">
    <source>
        <dbReference type="EMBL" id="MFC3122338.1"/>
    </source>
</evidence>
<evidence type="ECO:0000256" key="4">
    <source>
        <dbReference type="ARBA" id="ARBA00022764"/>
    </source>
</evidence>
<proteinExistence type="inferred from homology"/>